<name>B5CU04_PHOPM</name>
<protein>
    <submittedName>
        <fullName evidence="2">Peptidase S24-like protein</fullName>
    </submittedName>
</protein>
<dbReference type="GeneID" id="43186635"/>
<dbReference type="EMBL" id="ABQC02000002">
    <property type="protein sequence ID" value="EDY97259.1"/>
    <property type="molecule type" value="Genomic_DNA"/>
</dbReference>
<evidence type="ECO:0000313" key="2">
    <source>
        <dbReference type="EMBL" id="EDY97259.1"/>
    </source>
</evidence>
<reference evidence="2 3" key="1">
    <citation type="submission" date="2008-08" db="EMBL/GenBank/DDBJ databases">
        <title>Draft genome sequence of Bacteroides plebeius (DSM 17135).</title>
        <authorList>
            <person name="Sudarsanam P."/>
            <person name="Ley R."/>
            <person name="Guruge J."/>
            <person name="Turnbaugh P.J."/>
            <person name="Mahowald M."/>
            <person name="Liep D."/>
            <person name="Gordon J."/>
        </authorList>
    </citation>
    <scope>NUCLEOTIDE SEQUENCE [LARGE SCALE GENOMIC DNA]</scope>
    <source>
        <strain evidence="3">DSM 17135 / JCM 12973 / M2</strain>
    </source>
</reference>
<dbReference type="Pfam" id="PF00717">
    <property type="entry name" value="Peptidase_S24"/>
    <property type="match status" value="1"/>
</dbReference>
<gene>
    <name evidence="2" type="ORF">BACPLE_00046</name>
</gene>
<dbReference type="AlphaFoldDB" id="B5CU04"/>
<dbReference type="HOGENOM" id="CLU_126496_1_0_10"/>
<dbReference type="OrthoDB" id="9795228at2"/>
<sequence length="155" mass="18361">MAQEILKVSNEILMKYVCDNLAVGKFVTIRVRGNSMLPFLRDNKDCVTLKKVEENHCFANGDIILFHYNGKYLLHRIIHQEGEKLYVRGDNRWTKEYEIITAQDVIGLVHSVNRNGHYIKCDRHLWKWCSKIWIICFTCLSHLHHKYKQGITLFK</sequence>
<dbReference type="Gene3D" id="2.10.109.10">
    <property type="entry name" value="Umud Fragment, subunit A"/>
    <property type="match status" value="1"/>
</dbReference>
<reference evidence="2 3" key="2">
    <citation type="submission" date="2008-08" db="EMBL/GenBank/DDBJ databases">
        <authorList>
            <person name="Fulton L."/>
            <person name="Clifton S."/>
            <person name="Fulton B."/>
            <person name="Xu J."/>
            <person name="Minx P."/>
            <person name="Pepin K.H."/>
            <person name="Johnson M."/>
            <person name="Thiruvilangam P."/>
            <person name="Bhonagiri V."/>
            <person name="Nash W.E."/>
            <person name="Mardis E.R."/>
            <person name="Wilson R.K."/>
        </authorList>
    </citation>
    <scope>NUCLEOTIDE SEQUENCE [LARGE SCALE GENOMIC DNA]</scope>
    <source>
        <strain evidence="3">DSM 17135 / JCM 12973 / M2</strain>
    </source>
</reference>
<comment type="caution">
    <text evidence="2">The sequence shown here is derived from an EMBL/GenBank/DDBJ whole genome shotgun (WGS) entry which is preliminary data.</text>
</comment>
<organism evidence="2 3">
    <name type="scientific">Phocaeicola plebeius (strain DSM 17135 / JCM 12973 / CCUG 54634 / M2)</name>
    <name type="common">Bacteroides plebeius</name>
    <dbReference type="NCBI Taxonomy" id="484018"/>
    <lineage>
        <taxon>Bacteria</taxon>
        <taxon>Pseudomonadati</taxon>
        <taxon>Bacteroidota</taxon>
        <taxon>Bacteroidia</taxon>
        <taxon>Bacteroidales</taxon>
        <taxon>Bacteroidaceae</taxon>
        <taxon>Phocaeicola</taxon>
    </lineage>
</organism>
<dbReference type="SUPFAM" id="SSF51306">
    <property type="entry name" value="LexA/Signal peptidase"/>
    <property type="match status" value="1"/>
</dbReference>
<evidence type="ECO:0000259" key="1">
    <source>
        <dbReference type="Pfam" id="PF00717"/>
    </source>
</evidence>
<dbReference type="Proteomes" id="UP000003452">
    <property type="component" value="Unassembled WGS sequence"/>
</dbReference>
<dbReference type="InterPro" id="IPR015927">
    <property type="entry name" value="Peptidase_S24_S26A/B/C"/>
</dbReference>
<proteinExistence type="predicted"/>
<dbReference type="RefSeq" id="WP_007559265.1">
    <property type="nucleotide sequence ID" value="NZ_DS990122.1"/>
</dbReference>
<dbReference type="InterPro" id="IPR036286">
    <property type="entry name" value="LexA/Signal_pep-like_sf"/>
</dbReference>
<feature type="domain" description="Peptidase S24/S26A/S26B/S26C" evidence="1">
    <location>
        <begin position="25"/>
        <end position="101"/>
    </location>
</feature>
<dbReference type="CDD" id="cd06462">
    <property type="entry name" value="Peptidase_S24_S26"/>
    <property type="match status" value="1"/>
</dbReference>
<evidence type="ECO:0000313" key="3">
    <source>
        <dbReference type="Proteomes" id="UP000003452"/>
    </source>
</evidence>
<dbReference type="eggNOG" id="COG0681">
    <property type="taxonomic scope" value="Bacteria"/>
</dbReference>
<accession>B5CU04</accession>